<sequence length="1273" mass="138314">MRRTMAISLIWVMMLGLLSPGIGSTSYAASDGDASPHSSVTTSINESVYKEVVVKPSADAYTLNSRADTNYGSWDLLVLKRDNNSNTNRKIYTRFALADLGIRDPQKVISVTLQVYRTDTTGTTGGVGVYPVNDNSWQELGITWNNAPANVADPLAVVTVGPATKFYDFDVTAYVKSHWQDEALSFAFLGQVHGQQITFASKEQNAAGVGKEPRLVLRTTQLPLTAIEVVNPPLKTVYYPGDKLDLAGLVVNGHYEDGSVTPLTAYSVSGFDSSAPASAQQISLTAEGRTTHFNVDVRPPSGVNIPTWPVGSTLTATGTSKTKTMLTWPQALDNEDVTGYRLFDGENLMRTLSGDTLSLSLTGLTPSTSYHFRIEAGDSEGNWTSGPSLNVVTELSPPALPQVTSIASGAFNLAAWTVGVNSDGKGVWETPSGNLALTTYASAGSDPLRNVIVHQTPLIGDFVWTGKVMVTPRSDWDDLAIVFNYVDEKNYCFVSLNKSNDDATNGIFRVVNNSLVQLKDFNIGLLKPGTAQELRIDRLGSIIRVYLDADYIGEAEESQYTTGRVGFASANDRVTLSEMNVYGTELIDLQPPSSPGQFTAEAQSSKAIRLSWTASTDDSGIKLYSVYRNGVLLGTTNLTAYVDEGLAPLSEYSYYVTATDVSNKVSESSAIVTTTTLEQDLHTFPFSHKLIDSALREPLLQYQLSLEWTSHSLRSGTALMYLTTAALYDPSYKGSDGTLIKDRILAHIRNMLVPGSKREPGASGSLDTSATSLAIQALDLASTIPAVWNELTSEEKVKINLIMQAHLVAAHWGHDDDNNFSTGIDQLGNFNKGWNPNYVEGAIASALATVRYLGGADKANEFLLSFDYDNFMSKLQAAGLSSIAWTFRQTGKSALEAAVKNEFTFRGHTLDQPFEWMKDRALIMYNKTVKAQLSSNDTVRAFVLNPEGLPNVGMMGMAQEFDSVDANGIRSDLDYVTRGWNNSILSLLEAYYYGVAASGSPDDLALIQSRYAIGSTDLIYKAVNGYSGYAKGKSLGIRDEFTADANVGYDWLKELWENVISQPSLIPLREVEPEPQGLAVAKPGTIVLSDDNGQDTGLLDGQYNVTMHMWYGDNGTLYKLYENDVLMDTQVLTDKSPNAQSAVTSINHKPNGTYKYHAELTNKFGTSKSADLTVTVKHAAPAKPVLANDNWDGDGNYNVNMNMWWGTNGTTYNLYENGVLVYSQALTAHTPNAQSAVAILTNKVKGTYEYRGELVNDAGATSSDTMIVKVSKP</sequence>
<dbReference type="InterPro" id="IPR022038">
    <property type="entry name" value="Ig-like_bact"/>
</dbReference>
<keyword evidence="6" id="KW-1185">Reference proteome</keyword>
<feature type="domain" description="Fibronectin type-III" evidence="4">
    <location>
        <begin position="594"/>
        <end position="679"/>
    </location>
</feature>
<dbReference type="InterPro" id="IPR055372">
    <property type="entry name" value="CBM96"/>
</dbReference>
<dbReference type="Gene3D" id="2.60.40.10">
    <property type="entry name" value="Immunoglobulins"/>
    <property type="match status" value="4"/>
</dbReference>
<gene>
    <name evidence="5" type="ORF">J2736_001717</name>
</gene>
<evidence type="ECO:0000313" key="6">
    <source>
        <dbReference type="Proteomes" id="UP001267290"/>
    </source>
</evidence>
<evidence type="ECO:0000256" key="3">
    <source>
        <dbReference type="ARBA" id="ARBA00022729"/>
    </source>
</evidence>
<dbReference type="SUPFAM" id="SSF81296">
    <property type="entry name" value="E set domains"/>
    <property type="match status" value="2"/>
</dbReference>
<proteinExistence type="predicted"/>
<comment type="subcellular location">
    <subcellularLocation>
        <location evidence="1">Secreted</location>
    </subcellularLocation>
</comment>
<dbReference type="Gene3D" id="2.60.120.560">
    <property type="entry name" value="Exo-inulinase, domain 1"/>
    <property type="match status" value="1"/>
</dbReference>
<dbReference type="InterPro" id="IPR036116">
    <property type="entry name" value="FN3_sf"/>
</dbReference>
<dbReference type="Pfam" id="PF24517">
    <property type="entry name" value="CBM96"/>
    <property type="match status" value="1"/>
</dbReference>
<reference evidence="5 6" key="1">
    <citation type="submission" date="2023-07" db="EMBL/GenBank/DDBJ databases">
        <title>Sorghum-associated microbial communities from plants grown in Nebraska, USA.</title>
        <authorList>
            <person name="Schachtman D."/>
        </authorList>
    </citation>
    <scope>NUCLEOTIDE SEQUENCE [LARGE SCALE GENOMIC DNA]</scope>
    <source>
        <strain evidence="5 6">CC258</strain>
    </source>
</reference>
<dbReference type="InterPro" id="IPR014756">
    <property type="entry name" value="Ig_E-set"/>
</dbReference>
<evidence type="ECO:0000259" key="4">
    <source>
        <dbReference type="PROSITE" id="PS50853"/>
    </source>
</evidence>
<dbReference type="InterPro" id="IPR013783">
    <property type="entry name" value="Ig-like_fold"/>
</dbReference>
<dbReference type="SUPFAM" id="SSF49265">
    <property type="entry name" value="Fibronectin type III"/>
    <property type="match status" value="2"/>
</dbReference>
<organism evidence="5 6">
    <name type="scientific">Paenibacillus qinlingensis</name>
    <dbReference type="NCBI Taxonomy" id="1837343"/>
    <lineage>
        <taxon>Bacteria</taxon>
        <taxon>Bacillati</taxon>
        <taxon>Bacillota</taxon>
        <taxon>Bacilli</taxon>
        <taxon>Bacillales</taxon>
        <taxon>Paenibacillaceae</taxon>
        <taxon>Paenibacillus</taxon>
    </lineage>
</organism>
<dbReference type="EMBL" id="JAVDSB010000002">
    <property type="protein sequence ID" value="MDR6550530.1"/>
    <property type="molecule type" value="Genomic_DNA"/>
</dbReference>
<dbReference type="SMART" id="SM00060">
    <property type="entry name" value="FN3"/>
    <property type="match status" value="2"/>
</dbReference>
<evidence type="ECO:0000256" key="1">
    <source>
        <dbReference type="ARBA" id="ARBA00004613"/>
    </source>
</evidence>
<keyword evidence="3" id="KW-0732">Signal</keyword>
<dbReference type="CDD" id="cd00063">
    <property type="entry name" value="FN3"/>
    <property type="match status" value="2"/>
</dbReference>
<accession>A0ABU1NSS3</accession>
<dbReference type="Gene3D" id="2.60.40.3630">
    <property type="match status" value="1"/>
</dbReference>
<feature type="domain" description="Fibronectin type-III" evidence="4">
    <location>
        <begin position="310"/>
        <end position="399"/>
    </location>
</feature>
<comment type="caution">
    <text evidence="5">The sequence shown here is derived from an EMBL/GenBank/DDBJ whole genome shotgun (WGS) entry which is preliminary data.</text>
</comment>
<dbReference type="PROSITE" id="PS50853">
    <property type="entry name" value="FN3"/>
    <property type="match status" value="2"/>
</dbReference>
<dbReference type="Pfam" id="PF07523">
    <property type="entry name" value="Big_3"/>
    <property type="match status" value="1"/>
</dbReference>
<dbReference type="InterPro" id="IPR003961">
    <property type="entry name" value="FN3_dom"/>
</dbReference>
<dbReference type="Proteomes" id="UP001267290">
    <property type="component" value="Unassembled WGS sequence"/>
</dbReference>
<protein>
    <submittedName>
        <fullName evidence="5">Chitodextrinase</fullName>
    </submittedName>
</protein>
<evidence type="ECO:0000256" key="2">
    <source>
        <dbReference type="ARBA" id="ARBA00022525"/>
    </source>
</evidence>
<keyword evidence="2" id="KW-0964">Secreted</keyword>
<name>A0ABU1NSS3_9BACL</name>
<dbReference type="NCBIfam" id="NF033679">
    <property type="entry name" value="DNRLRE_dom"/>
    <property type="match status" value="1"/>
</dbReference>
<dbReference type="Pfam" id="PF00041">
    <property type="entry name" value="fn3"/>
    <property type="match status" value="1"/>
</dbReference>
<evidence type="ECO:0000313" key="5">
    <source>
        <dbReference type="EMBL" id="MDR6550530.1"/>
    </source>
</evidence>